<evidence type="ECO:0000313" key="3">
    <source>
        <dbReference type="EMBL" id="CAL1167155.1"/>
    </source>
</evidence>
<reference evidence="2" key="1">
    <citation type="submission" date="2022-10" db="EMBL/GenBank/DDBJ databases">
        <authorList>
            <person name="Chen Y."/>
            <person name="Dougan E. K."/>
            <person name="Chan C."/>
            <person name="Rhodes N."/>
            <person name="Thang M."/>
        </authorList>
    </citation>
    <scope>NUCLEOTIDE SEQUENCE</scope>
</reference>
<sequence length="426" mass="47621">MKRSAEEAFGGTKRAEKMDSSGVYESRNKKNLVPKLAGVYARSSYPGVACCRDLGHPIDGSRLIETNGDKGYASAALMDPKAYFAQWQQAATAQAVVAEEKPPGASEFVEKSELQQQAMLPHVGDVLGEKGQNFSPVVAIEALCTMAKKSSFKLREDLFKQPHVRQLCKRVQEILKAPPANMDMFDISRAAEALAKFPDDARGDAAMSVGAVANSLSRLKSSDWSADSAAKLLWSLARYGKGEEILKHRQAVTHVVKELVRDKGRRVHDLSYEGLTHILWAVTRARFQKRTGDLQSVHTEDSDNLLFQIAAKRVIDEIDRFPVSLLADIIYTHHEIGIRNERLFRVICPKIVSKQNEIREDQMAKCIKAYARFMIPLKEEAQGFRTMAVVQKGDFLRPSDKPKPQGKKTFDKPQALYPEPMLHAKQ</sequence>
<feature type="region of interest" description="Disordered" evidence="1">
    <location>
        <begin position="395"/>
        <end position="426"/>
    </location>
</feature>
<proteinExistence type="predicted"/>
<gene>
    <name evidence="2" type="ORF">C1SCF055_LOCUS38726</name>
</gene>
<organism evidence="2">
    <name type="scientific">Cladocopium goreaui</name>
    <dbReference type="NCBI Taxonomy" id="2562237"/>
    <lineage>
        <taxon>Eukaryota</taxon>
        <taxon>Sar</taxon>
        <taxon>Alveolata</taxon>
        <taxon>Dinophyceae</taxon>
        <taxon>Suessiales</taxon>
        <taxon>Symbiodiniaceae</taxon>
        <taxon>Cladocopium</taxon>
    </lineage>
</organism>
<reference evidence="3" key="2">
    <citation type="submission" date="2024-04" db="EMBL/GenBank/DDBJ databases">
        <authorList>
            <person name="Chen Y."/>
            <person name="Shah S."/>
            <person name="Dougan E. K."/>
            <person name="Thang M."/>
            <person name="Chan C."/>
        </authorList>
    </citation>
    <scope>NUCLEOTIDE SEQUENCE [LARGE SCALE GENOMIC DNA]</scope>
</reference>
<keyword evidence="4" id="KW-1185">Reference proteome</keyword>
<evidence type="ECO:0000313" key="4">
    <source>
        <dbReference type="Proteomes" id="UP001152797"/>
    </source>
</evidence>
<evidence type="ECO:0000313" key="2">
    <source>
        <dbReference type="EMBL" id="CAI4013780.1"/>
    </source>
</evidence>
<accession>A0A9P1GHF1</accession>
<dbReference type="Proteomes" id="UP001152797">
    <property type="component" value="Unassembled WGS sequence"/>
</dbReference>
<feature type="compositionally biased region" description="Basic and acidic residues" evidence="1">
    <location>
        <begin position="395"/>
        <end position="411"/>
    </location>
</feature>
<dbReference type="EMBL" id="CAMXCT030006013">
    <property type="protein sequence ID" value="CAL4801092.1"/>
    <property type="molecule type" value="Genomic_DNA"/>
</dbReference>
<dbReference type="EMBL" id="CAMXCT010006013">
    <property type="protein sequence ID" value="CAI4013780.1"/>
    <property type="molecule type" value="Genomic_DNA"/>
</dbReference>
<dbReference type="AlphaFoldDB" id="A0A9P1GHF1"/>
<dbReference type="OrthoDB" id="415290at2759"/>
<name>A0A9P1GHF1_9DINO</name>
<protein>
    <submittedName>
        <fullName evidence="2">Uncharacterized protein</fullName>
    </submittedName>
</protein>
<comment type="caution">
    <text evidence="2">The sequence shown here is derived from an EMBL/GenBank/DDBJ whole genome shotgun (WGS) entry which is preliminary data.</text>
</comment>
<dbReference type="EMBL" id="CAMXCT020006013">
    <property type="protein sequence ID" value="CAL1167155.1"/>
    <property type="molecule type" value="Genomic_DNA"/>
</dbReference>
<evidence type="ECO:0000256" key="1">
    <source>
        <dbReference type="SAM" id="MobiDB-lite"/>
    </source>
</evidence>
<feature type="region of interest" description="Disordered" evidence="1">
    <location>
        <begin position="1"/>
        <end position="26"/>
    </location>
</feature>